<dbReference type="PANTHER" id="PTHR43152:SF3">
    <property type="entry name" value="UVRABC SYSTEM PROTEIN A"/>
    <property type="match status" value="1"/>
</dbReference>
<dbReference type="Pfam" id="PF17755">
    <property type="entry name" value="UvrA_DNA-bind"/>
    <property type="match status" value="1"/>
</dbReference>
<keyword evidence="9" id="KW-0862">Zinc</keyword>
<keyword evidence="7" id="KW-0228">DNA excision</keyword>
<evidence type="ECO:0000256" key="5">
    <source>
        <dbReference type="ARBA" id="ARBA00022741"/>
    </source>
</evidence>
<keyword evidence="12" id="KW-0238">DNA-binding</keyword>
<evidence type="ECO:0000256" key="12">
    <source>
        <dbReference type="ARBA" id="ARBA00023125"/>
    </source>
</evidence>
<evidence type="ECO:0000256" key="4">
    <source>
        <dbReference type="ARBA" id="ARBA00022737"/>
    </source>
</evidence>
<keyword evidence="11" id="KW-0267">Excision nuclease</keyword>
<keyword evidence="16" id="KW-1185">Reference proteome</keyword>
<evidence type="ECO:0000256" key="7">
    <source>
        <dbReference type="ARBA" id="ARBA00022769"/>
    </source>
</evidence>
<dbReference type="Gene3D" id="1.20.1580.10">
    <property type="entry name" value="ABC transporter ATPase like domain"/>
    <property type="match status" value="1"/>
</dbReference>
<evidence type="ECO:0000313" key="15">
    <source>
        <dbReference type="EMBL" id="GMK43247.1"/>
    </source>
</evidence>
<protein>
    <recommendedName>
        <fullName evidence="14">UvrA DNA-binding domain-containing protein</fullName>
    </recommendedName>
</protein>
<dbReference type="Gene3D" id="1.10.8.280">
    <property type="entry name" value="ABC transporter ATPase domain-like"/>
    <property type="match status" value="1"/>
</dbReference>
<evidence type="ECO:0000256" key="11">
    <source>
        <dbReference type="ARBA" id="ARBA00022881"/>
    </source>
</evidence>
<dbReference type="InterPro" id="IPR041552">
    <property type="entry name" value="UvrA_DNA-bd"/>
</dbReference>
<dbReference type="Proteomes" id="UP001285921">
    <property type="component" value="Unassembled WGS sequence"/>
</dbReference>
<evidence type="ECO:0000256" key="9">
    <source>
        <dbReference type="ARBA" id="ARBA00022833"/>
    </source>
</evidence>
<evidence type="ECO:0000256" key="2">
    <source>
        <dbReference type="ARBA" id="ARBA00022490"/>
    </source>
</evidence>
<evidence type="ECO:0000256" key="6">
    <source>
        <dbReference type="ARBA" id="ARBA00022763"/>
    </source>
</evidence>
<proteinExistence type="predicted"/>
<sequence>MIDIDPRRMIASELSLKRGAVLLWAGTKCGPVEMIKQLSEVLGISYDRPLAEQDPTFIEILLYGYKDELLTYTHKSKLKQGFYRGCVNDVKFLRDSGTTSKGNLKAINYFSGPVHCPDCIQSSHFDKECLSVTVDGQTINQASRLSIQELLLFVRDLISASKSTDTLPVLLELEERLLHLNKIGLSYLSPVYHASLEGSC</sequence>
<evidence type="ECO:0000256" key="10">
    <source>
        <dbReference type="ARBA" id="ARBA00022840"/>
    </source>
</evidence>
<keyword evidence="5" id="KW-0547">Nucleotide-binding</keyword>
<feature type="domain" description="UvrA DNA-binding" evidence="14">
    <location>
        <begin position="5"/>
        <end position="80"/>
    </location>
</feature>
<keyword evidence="10" id="KW-0067">ATP-binding</keyword>
<name>A0ABQ6NGC9_9BACL</name>
<keyword evidence="6" id="KW-0227">DNA damage</keyword>
<dbReference type="EMBL" id="BTCL01000001">
    <property type="protein sequence ID" value="GMK43247.1"/>
    <property type="molecule type" value="Genomic_DNA"/>
</dbReference>
<evidence type="ECO:0000256" key="3">
    <source>
        <dbReference type="ARBA" id="ARBA00022723"/>
    </source>
</evidence>
<dbReference type="PANTHER" id="PTHR43152">
    <property type="entry name" value="UVRABC SYSTEM PROTEIN A"/>
    <property type="match status" value="1"/>
</dbReference>
<evidence type="ECO:0000313" key="16">
    <source>
        <dbReference type="Proteomes" id="UP001285921"/>
    </source>
</evidence>
<keyword evidence="13" id="KW-0234">DNA repair</keyword>
<reference evidence="15 16" key="1">
    <citation type="submission" date="2023-05" db="EMBL/GenBank/DDBJ databases">
        <title>Draft genome of Paenibacillus sp. CCS26.</title>
        <authorList>
            <person name="Akita H."/>
            <person name="Shinto Y."/>
            <person name="Kimura Z."/>
        </authorList>
    </citation>
    <scope>NUCLEOTIDE SEQUENCE [LARGE SCALE GENOMIC DNA]</scope>
    <source>
        <strain evidence="15 16">CCS26</strain>
    </source>
</reference>
<accession>A0ABQ6NGC9</accession>
<comment type="caution">
    <text evidence="15">The sequence shown here is derived from an EMBL/GenBank/DDBJ whole genome shotgun (WGS) entry which is preliminary data.</text>
</comment>
<gene>
    <name evidence="15" type="ORF">PghCCS26_03740</name>
</gene>
<keyword evidence="2" id="KW-0963">Cytoplasm</keyword>
<comment type="subcellular location">
    <subcellularLocation>
        <location evidence="1">Cytoplasm</location>
    </subcellularLocation>
</comment>
<evidence type="ECO:0000256" key="13">
    <source>
        <dbReference type="ARBA" id="ARBA00023204"/>
    </source>
</evidence>
<keyword evidence="4" id="KW-0677">Repeat</keyword>
<keyword evidence="3" id="KW-0479">Metal-binding</keyword>
<organism evidence="15 16">
    <name type="scientific">Paenibacillus glycanilyticus</name>
    <dbReference type="NCBI Taxonomy" id="126569"/>
    <lineage>
        <taxon>Bacteria</taxon>
        <taxon>Bacillati</taxon>
        <taxon>Bacillota</taxon>
        <taxon>Bacilli</taxon>
        <taxon>Bacillales</taxon>
        <taxon>Paenibacillaceae</taxon>
        <taxon>Paenibacillus</taxon>
    </lineage>
</organism>
<keyword evidence="8" id="KW-0863">Zinc-finger</keyword>
<evidence type="ECO:0000256" key="1">
    <source>
        <dbReference type="ARBA" id="ARBA00004496"/>
    </source>
</evidence>
<evidence type="ECO:0000259" key="14">
    <source>
        <dbReference type="Pfam" id="PF17755"/>
    </source>
</evidence>
<evidence type="ECO:0000256" key="8">
    <source>
        <dbReference type="ARBA" id="ARBA00022771"/>
    </source>
</evidence>